<dbReference type="HOGENOM" id="CLU_2187591_0_0_1"/>
<organism evidence="1 2">
    <name type="scientific">Brassica oleracea var. oleracea</name>
    <dbReference type="NCBI Taxonomy" id="109376"/>
    <lineage>
        <taxon>Eukaryota</taxon>
        <taxon>Viridiplantae</taxon>
        <taxon>Streptophyta</taxon>
        <taxon>Embryophyta</taxon>
        <taxon>Tracheophyta</taxon>
        <taxon>Spermatophyta</taxon>
        <taxon>Magnoliopsida</taxon>
        <taxon>eudicotyledons</taxon>
        <taxon>Gunneridae</taxon>
        <taxon>Pentapetalae</taxon>
        <taxon>rosids</taxon>
        <taxon>malvids</taxon>
        <taxon>Brassicales</taxon>
        <taxon>Brassicaceae</taxon>
        <taxon>Brassiceae</taxon>
        <taxon>Brassica</taxon>
    </lineage>
</organism>
<evidence type="ECO:0000313" key="1">
    <source>
        <dbReference type="EnsemblPlants" id="Bo3g147790.1"/>
    </source>
</evidence>
<dbReference type="OMA" id="LYESCKC"/>
<reference evidence="1" key="2">
    <citation type="submission" date="2015-03" db="UniProtKB">
        <authorList>
            <consortium name="EnsemblPlants"/>
        </authorList>
    </citation>
    <scope>IDENTIFICATION</scope>
</reference>
<protein>
    <submittedName>
        <fullName evidence="1">Uncharacterized protein</fullName>
    </submittedName>
</protein>
<name>A0A0D3BJ22_BRAOL</name>
<dbReference type="EnsemblPlants" id="Bo3g147790.1">
    <property type="protein sequence ID" value="Bo3g147790.1"/>
    <property type="gene ID" value="Bo3g147790"/>
</dbReference>
<proteinExistence type="predicted"/>
<evidence type="ECO:0000313" key="2">
    <source>
        <dbReference type="Proteomes" id="UP000032141"/>
    </source>
</evidence>
<keyword evidence="2" id="KW-1185">Reference proteome</keyword>
<dbReference type="AlphaFoldDB" id="A0A0D3BJ22"/>
<accession>A0A0D3BJ22</accession>
<sequence>MADTQNTIFVFRPDQQNLAPKPLTPFSAVTPHRATASRARRLISTTTLEMIIEEDTAPEEDHPSTVAARDTLPVTQVCRGGEPRACGLVVKEVQLYCPPLGFEPWPQRI</sequence>
<reference evidence="1 2" key="1">
    <citation type="journal article" date="2014" name="Genome Biol.">
        <title>Transcriptome and methylome profiling reveals relics of genome dominance in the mesopolyploid Brassica oleracea.</title>
        <authorList>
            <person name="Parkin I.A."/>
            <person name="Koh C."/>
            <person name="Tang H."/>
            <person name="Robinson S.J."/>
            <person name="Kagale S."/>
            <person name="Clarke W.E."/>
            <person name="Town C.D."/>
            <person name="Nixon J."/>
            <person name="Krishnakumar V."/>
            <person name="Bidwell S.L."/>
            <person name="Denoeud F."/>
            <person name="Belcram H."/>
            <person name="Links M.G."/>
            <person name="Just J."/>
            <person name="Clarke C."/>
            <person name="Bender T."/>
            <person name="Huebert T."/>
            <person name="Mason A.S."/>
            <person name="Pires J.C."/>
            <person name="Barker G."/>
            <person name="Moore J."/>
            <person name="Walley P.G."/>
            <person name="Manoli S."/>
            <person name="Batley J."/>
            <person name="Edwards D."/>
            <person name="Nelson M.N."/>
            <person name="Wang X."/>
            <person name="Paterson A.H."/>
            <person name="King G."/>
            <person name="Bancroft I."/>
            <person name="Chalhoub B."/>
            <person name="Sharpe A.G."/>
        </authorList>
    </citation>
    <scope>NUCLEOTIDE SEQUENCE</scope>
    <source>
        <strain evidence="1 2">cv. TO1000</strain>
    </source>
</reference>
<dbReference type="Proteomes" id="UP000032141">
    <property type="component" value="Chromosome C3"/>
</dbReference>
<dbReference type="Gramene" id="Bo3g147790.1">
    <property type="protein sequence ID" value="Bo3g147790.1"/>
    <property type="gene ID" value="Bo3g147790"/>
</dbReference>